<dbReference type="EMBL" id="JAKEVY010000002">
    <property type="protein sequence ID" value="MCF1714580.1"/>
    <property type="molecule type" value="Genomic_DNA"/>
</dbReference>
<dbReference type="SUPFAM" id="SSF53474">
    <property type="entry name" value="alpha/beta-Hydrolases"/>
    <property type="match status" value="1"/>
</dbReference>
<proteinExistence type="predicted"/>
<dbReference type="Gene3D" id="3.40.50.1820">
    <property type="entry name" value="alpha/beta hydrolase"/>
    <property type="match status" value="1"/>
</dbReference>
<sequence>MKKNATLLLFSLCLLSFYSQSQGRLERKEMKAVSLENNPAGESANRMVSVYLPPGYDKSGTRYPVIYFLHGFSTSDTDITGWFQLQKMMDSAIAAGQTRPVIVVVPNSDTKYRGSFYTNSAVGNWADFITKDLVNWVDQQYRTLPSASNRAITGHSMGGNGSLKLAMQNPQVFSMVYALSPAVLNWHGDFNLNNPAFKRLSKLQADSKLKNAVDSIYKEDNWQSFYSGVYAAMGIAYSPDPTRKSFPVLLPVTYIGDSAVYHPERIKKWEDNFPYFMIERHLAELRKLKAIKLDWGRNEDFAHIPVTALAFSKKLEAYGIEHEAEEYIGDHGNRIGGFQGRFFTEVLPFFERNWSQKQ</sequence>
<feature type="chain" id="PRO_5046545502" evidence="1">
    <location>
        <begin position="22"/>
        <end position="358"/>
    </location>
</feature>
<dbReference type="InterPro" id="IPR029058">
    <property type="entry name" value="AB_hydrolase_fold"/>
</dbReference>
<accession>A0ABS9BGY9</accession>
<keyword evidence="3" id="KW-1185">Reference proteome</keyword>
<keyword evidence="1" id="KW-0732">Signal</keyword>
<dbReference type="InterPro" id="IPR000801">
    <property type="entry name" value="Esterase-like"/>
</dbReference>
<name>A0ABS9BGY9_9BACT</name>
<dbReference type="InterPro" id="IPR050583">
    <property type="entry name" value="Mycobacterial_A85_antigen"/>
</dbReference>
<comment type="caution">
    <text evidence="2">The sequence shown here is derived from an EMBL/GenBank/DDBJ whole genome shotgun (WGS) entry which is preliminary data.</text>
</comment>
<dbReference type="Proteomes" id="UP001200145">
    <property type="component" value="Unassembled WGS sequence"/>
</dbReference>
<dbReference type="PANTHER" id="PTHR48098:SF1">
    <property type="entry name" value="DIACYLGLYCEROL ACYLTRANSFERASE_MYCOLYLTRANSFERASE AG85A"/>
    <property type="match status" value="1"/>
</dbReference>
<evidence type="ECO:0000313" key="2">
    <source>
        <dbReference type="EMBL" id="MCF1714580.1"/>
    </source>
</evidence>
<gene>
    <name evidence="2" type="ORF">L0U88_08085</name>
</gene>
<protein>
    <submittedName>
        <fullName evidence="2">Prolyl oligopeptidase family serine peptidase</fullName>
    </submittedName>
</protein>
<dbReference type="PANTHER" id="PTHR48098">
    <property type="entry name" value="ENTEROCHELIN ESTERASE-RELATED"/>
    <property type="match status" value="1"/>
</dbReference>
<feature type="signal peptide" evidence="1">
    <location>
        <begin position="1"/>
        <end position="21"/>
    </location>
</feature>
<reference evidence="2 3" key="1">
    <citation type="submission" date="2022-01" db="EMBL/GenBank/DDBJ databases">
        <title>Flavihumibacter sp. nov., isolated from sediment of a river.</title>
        <authorList>
            <person name="Liu H."/>
        </authorList>
    </citation>
    <scope>NUCLEOTIDE SEQUENCE [LARGE SCALE GENOMIC DNA]</scope>
    <source>
        <strain evidence="2 3">RY-1</strain>
    </source>
</reference>
<dbReference type="Pfam" id="PF00756">
    <property type="entry name" value="Esterase"/>
    <property type="match status" value="1"/>
</dbReference>
<dbReference type="RefSeq" id="WP_234865375.1">
    <property type="nucleotide sequence ID" value="NZ_JAKEVY010000002.1"/>
</dbReference>
<organism evidence="2 3">
    <name type="scientific">Flavihumibacter fluminis</name>
    <dbReference type="NCBI Taxonomy" id="2909236"/>
    <lineage>
        <taxon>Bacteria</taxon>
        <taxon>Pseudomonadati</taxon>
        <taxon>Bacteroidota</taxon>
        <taxon>Chitinophagia</taxon>
        <taxon>Chitinophagales</taxon>
        <taxon>Chitinophagaceae</taxon>
        <taxon>Flavihumibacter</taxon>
    </lineage>
</organism>
<evidence type="ECO:0000313" key="3">
    <source>
        <dbReference type="Proteomes" id="UP001200145"/>
    </source>
</evidence>
<evidence type="ECO:0000256" key="1">
    <source>
        <dbReference type="SAM" id="SignalP"/>
    </source>
</evidence>